<accession>A0A8S1BF96</accession>
<evidence type="ECO:0000313" key="2">
    <source>
        <dbReference type="Proteomes" id="UP000494106"/>
    </source>
</evidence>
<reference evidence="1 2" key="1">
    <citation type="submission" date="2020-04" db="EMBL/GenBank/DDBJ databases">
        <authorList>
            <person name="Wallbank WR R."/>
            <person name="Pardo Diaz C."/>
            <person name="Kozak K."/>
            <person name="Martin S."/>
            <person name="Jiggins C."/>
            <person name="Moest M."/>
            <person name="Warren A I."/>
            <person name="Byers J.R.P. K."/>
            <person name="Montejo-Kovacevich G."/>
            <person name="Yen C E."/>
        </authorList>
    </citation>
    <scope>NUCLEOTIDE SEQUENCE [LARGE SCALE GENOMIC DNA]</scope>
</reference>
<evidence type="ECO:0000313" key="1">
    <source>
        <dbReference type="EMBL" id="CAB3256720.1"/>
    </source>
</evidence>
<proteinExistence type="predicted"/>
<gene>
    <name evidence="1" type="ORF">APLA_LOCUS15516</name>
</gene>
<comment type="caution">
    <text evidence="1">The sequence shown here is derived from an EMBL/GenBank/DDBJ whole genome shotgun (WGS) entry which is preliminary data.</text>
</comment>
<dbReference type="AlphaFoldDB" id="A0A8S1BF96"/>
<keyword evidence="2" id="KW-1185">Reference proteome</keyword>
<dbReference type="EMBL" id="CADEBC010000587">
    <property type="protein sequence ID" value="CAB3256720.1"/>
    <property type="molecule type" value="Genomic_DNA"/>
</dbReference>
<sequence>MVVVKWCGCSRCLVGIEVPVTVARRRLSNLLAEHRTRERMVTSAVVALSGATPHCTGINTIICQLLSAHHDTVRE</sequence>
<name>A0A8S1BF96_ARCPL</name>
<dbReference type="Proteomes" id="UP000494106">
    <property type="component" value="Unassembled WGS sequence"/>
</dbReference>
<protein>
    <submittedName>
        <fullName evidence="1">Uncharacterized protein</fullName>
    </submittedName>
</protein>
<organism evidence="1 2">
    <name type="scientific">Arctia plantaginis</name>
    <name type="common">Wood tiger moth</name>
    <name type="synonym">Phalaena plantaginis</name>
    <dbReference type="NCBI Taxonomy" id="874455"/>
    <lineage>
        <taxon>Eukaryota</taxon>
        <taxon>Metazoa</taxon>
        <taxon>Ecdysozoa</taxon>
        <taxon>Arthropoda</taxon>
        <taxon>Hexapoda</taxon>
        <taxon>Insecta</taxon>
        <taxon>Pterygota</taxon>
        <taxon>Neoptera</taxon>
        <taxon>Endopterygota</taxon>
        <taxon>Lepidoptera</taxon>
        <taxon>Glossata</taxon>
        <taxon>Ditrysia</taxon>
        <taxon>Noctuoidea</taxon>
        <taxon>Erebidae</taxon>
        <taxon>Arctiinae</taxon>
        <taxon>Arctia</taxon>
    </lineage>
</organism>